<feature type="transmembrane region" description="Helical" evidence="1">
    <location>
        <begin position="111"/>
        <end position="132"/>
    </location>
</feature>
<dbReference type="NCBIfam" id="TIGR01906">
    <property type="entry name" value="integ_TIGR01906"/>
    <property type="match status" value="1"/>
</dbReference>
<keyword evidence="1" id="KW-0812">Transmembrane</keyword>
<feature type="transmembrane region" description="Helical" evidence="1">
    <location>
        <begin position="144"/>
        <end position="165"/>
    </location>
</feature>
<reference evidence="2" key="1">
    <citation type="submission" date="2023-02" db="EMBL/GenBank/DDBJ databases">
        <title>Gut commensal Christensenella minuta modulates host metabolism via a new class of secondary bile acids.</title>
        <authorList>
            <person name="Liu C."/>
        </authorList>
    </citation>
    <scope>NUCLEOTIDE SEQUENCE</scope>
    <source>
        <strain evidence="2">CA70</strain>
    </source>
</reference>
<organism evidence="2">
    <name type="scientific">Christensenella massiliensis</name>
    <dbReference type="NCBI Taxonomy" id="1805714"/>
    <lineage>
        <taxon>Bacteria</taxon>
        <taxon>Bacillati</taxon>
        <taxon>Bacillota</taxon>
        <taxon>Clostridia</taxon>
        <taxon>Christensenellales</taxon>
        <taxon>Christensenellaceae</taxon>
        <taxon>Christensenella</taxon>
    </lineage>
</organism>
<gene>
    <name evidence="2" type="ORF">PUP29_04080</name>
</gene>
<evidence type="ECO:0000313" key="2">
    <source>
        <dbReference type="EMBL" id="XCC63100.1"/>
    </source>
</evidence>
<accession>A0AAU8ABD0</accession>
<dbReference type="EMBL" id="CP117826">
    <property type="protein sequence ID" value="XCC63100.1"/>
    <property type="molecule type" value="Genomic_DNA"/>
</dbReference>
<dbReference type="InterPro" id="IPR010178">
    <property type="entry name" value="Lit"/>
</dbReference>
<keyword evidence="1" id="KW-0472">Membrane</keyword>
<name>A0AAU8ABD0_9FIRM</name>
<keyword evidence="1" id="KW-1133">Transmembrane helix</keyword>
<proteinExistence type="predicted"/>
<feature type="transmembrane region" description="Helical" evidence="1">
    <location>
        <begin position="201"/>
        <end position="228"/>
    </location>
</feature>
<dbReference type="AlphaFoldDB" id="A0AAU8ABD0"/>
<evidence type="ECO:0000256" key="1">
    <source>
        <dbReference type="SAM" id="Phobius"/>
    </source>
</evidence>
<dbReference type="RefSeq" id="WP_353423872.1">
    <property type="nucleotide sequence ID" value="NZ_CP117826.1"/>
</dbReference>
<protein>
    <submittedName>
        <fullName evidence="2">TIGR01906 family membrane protein</fullName>
    </submittedName>
</protein>
<sequence>MSGTGTKRSGLWAVRLLAAAGAVLIIFSAAVACISGTAFEKAFYREEYRKMDTAAYVGVTDSVLGQATDTLLDYLQGNAASLDLAMENGEEYYSQREKDHMVDVKALYQGAVRFMTAGFCAGGVLLAGCFLWKRKNALKPVLQSWFWAAAGVLAFFACIGIWAAVDFNSFWVSFHHVFFTNDLWLLDPASSRMIRMFQEEFFAAMVARILVWFLAIVIGSAAAAGIVYQRMKKHGRYQHTCN</sequence>
<dbReference type="PROSITE" id="PS51257">
    <property type="entry name" value="PROKAR_LIPOPROTEIN"/>
    <property type="match status" value="1"/>
</dbReference>
<dbReference type="Pfam" id="PF07314">
    <property type="entry name" value="Lit"/>
    <property type="match status" value="1"/>
</dbReference>
<feature type="transmembrane region" description="Helical" evidence="1">
    <location>
        <begin position="12"/>
        <end position="39"/>
    </location>
</feature>